<dbReference type="OMA" id="IRVLAYF"/>
<keyword evidence="1" id="KW-0472">Membrane</keyword>
<dbReference type="InParanoid" id="T0RDW3"/>
<evidence type="ECO:0000313" key="2">
    <source>
        <dbReference type="EMBL" id="EQC27812.1"/>
    </source>
</evidence>
<organism evidence="2 3">
    <name type="scientific">Saprolegnia diclina (strain VS20)</name>
    <dbReference type="NCBI Taxonomy" id="1156394"/>
    <lineage>
        <taxon>Eukaryota</taxon>
        <taxon>Sar</taxon>
        <taxon>Stramenopiles</taxon>
        <taxon>Oomycota</taxon>
        <taxon>Saprolegniomycetes</taxon>
        <taxon>Saprolegniales</taxon>
        <taxon>Saprolegniaceae</taxon>
        <taxon>Saprolegnia</taxon>
    </lineage>
</organism>
<dbReference type="Proteomes" id="UP000030762">
    <property type="component" value="Unassembled WGS sequence"/>
</dbReference>
<feature type="transmembrane region" description="Helical" evidence="1">
    <location>
        <begin position="271"/>
        <end position="293"/>
    </location>
</feature>
<dbReference type="PANTHER" id="PTHR22911">
    <property type="entry name" value="ACYL-MALONYL CONDENSING ENZYME-RELATED"/>
    <property type="match status" value="1"/>
</dbReference>
<protein>
    <recommendedName>
        <fullName evidence="4">EamA domain-containing protein</fullName>
    </recommendedName>
</protein>
<feature type="transmembrane region" description="Helical" evidence="1">
    <location>
        <begin position="152"/>
        <end position="170"/>
    </location>
</feature>
<accession>T0RDW3</accession>
<dbReference type="GO" id="GO:0016020">
    <property type="term" value="C:membrane"/>
    <property type="evidence" value="ECO:0007669"/>
    <property type="project" value="TreeGrafter"/>
</dbReference>
<proteinExistence type="predicted"/>
<reference evidence="2 3" key="1">
    <citation type="submission" date="2012-04" db="EMBL/GenBank/DDBJ databases">
        <title>The Genome Sequence of Saprolegnia declina VS20.</title>
        <authorList>
            <consortium name="The Broad Institute Genome Sequencing Platform"/>
            <person name="Russ C."/>
            <person name="Nusbaum C."/>
            <person name="Tyler B."/>
            <person name="van West P."/>
            <person name="Dieguez-Uribeondo J."/>
            <person name="de Bruijn I."/>
            <person name="Tripathy S."/>
            <person name="Jiang R."/>
            <person name="Young S.K."/>
            <person name="Zeng Q."/>
            <person name="Gargeya S."/>
            <person name="Fitzgerald M."/>
            <person name="Haas B."/>
            <person name="Abouelleil A."/>
            <person name="Alvarado L."/>
            <person name="Arachchi H.M."/>
            <person name="Berlin A."/>
            <person name="Chapman S.B."/>
            <person name="Goldberg J."/>
            <person name="Griggs A."/>
            <person name="Gujja S."/>
            <person name="Hansen M."/>
            <person name="Howarth C."/>
            <person name="Imamovic A."/>
            <person name="Larimer J."/>
            <person name="McCowen C."/>
            <person name="Montmayeur A."/>
            <person name="Murphy C."/>
            <person name="Neiman D."/>
            <person name="Pearson M."/>
            <person name="Priest M."/>
            <person name="Roberts A."/>
            <person name="Saif S."/>
            <person name="Shea T."/>
            <person name="Sisk P."/>
            <person name="Sykes S."/>
            <person name="Wortman J."/>
            <person name="Nusbaum C."/>
            <person name="Birren B."/>
        </authorList>
    </citation>
    <scope>NUCLEOTIDE SEQUENCE [LARGE SCALE GENOMIC DNA]</scope>
    <source>
        <strain evidence="2 3">VS20</strain>
    </source>
</reference>
<feature type="transmembrane region" description="Helical" evidence="1">
    <location>
        <begin position="191"/>
        <end position="209"/>
    </location>
</feature>
<evidence type="ECO:0008006" key="4">
    <source>
        <dbReference type="Google" id="ProtNLM"/>
    </source>
</evidence>
<feature type="transmembrane region" description="Helical" evidence="1">
    <location>
        <begin position="305"/>
        <end position="325"/>
    </location>
</feature>
<evidence type="ECO:0000313" key="3">
    <source>
        <dbReference type="Proteomes" id="UP000030762"/>
    </source>
</evidence>
<keyword evidence="3" id="KW-1185">Reference proteome</keyword>
<feature type="transmembrane region" description="Helical" evidence="1">
    <location>
        <begin position="215"/>
        <end position="231"/>
    </location>
</feature>
<dbReference type="RefSeq" id="XP_008618742.1">
    <property type="nucleotide sequence ID" value="XM_008620520.1"/>
</dbReference>
<dbReference type="eggNOG" id="ENOG502RK9E">
    <property type="taxonomic scope" value="Eukaryota"/>
</dbReference>
<gene>
    <name evidence="2" type="ORF">SDRG_14396</name>
</gene>
<keyword evidence="1" id="KW-1133">Transmembrane helix</keyword>
<sequence>MPLSSSELIYQERMSQSRRMEAPMDPYWDHFDEHEPGPEDFESVETRLLAKYDKTSEASPNAAQIDEPFDELTLKERSSLETLTSRLFLMNHVPQDQWVLLADKKRDDAAAHKAATANKCIGIATLLSSFASVSSLGIAFDLEKDVSPVLKLFWKVSGSAMVLALIVLVQSLVQRGTWLHMEQPRDTARRILICAAGFTLWNSSFNWALAHTSIAHVYVLNNCHSLLLVIYRALCGDVVAFAEGFGTLVGIAGSIVTAMDSTGAPLANSDIVGPSLLGDAGAFLGAIGAVVYLVQAKVISERMPFMLFMLCHSTVVCLLLLPTMWCLGETYEFSHDASIGLFGWANWQLDRLPIEFYLVAVCDFGGRMGFIRVLAYFDPLVVSITMLLQPILAALFGVAAGVATVPGAVTCLGSGIVIAGTILVVTAAGPPAPRKQLPLANPRRTMYGTV</sequence>
<evidence type="ECO:0000256" key="1">
    <source>
        <dbReference type="SAM" id="Phobius"/>
    </source>
</evidence>
<feature type="transmembrane region" description="Helical" evidence="1">
    <location>
        <begin position="238"/>
        <end position="259"/>
    </location>
</feature>
<dbReference type="EMBL" id="JH767202">
    <property type="protein sequence ID" value="EQC27812.1"/>
    <property type="molecule type" value="Genomic_DNA"/>
</dbReference>
<dbReference type="AlphaFoldDB" id="T0RDW3"/>
<name>T0RDW3_SAPDV</name>
<dbReference type="PANTHER" id="PTHR22911:SF76">
    <property type="entry name" value="EAMA DOMAIN-CONTAINING PROTEIN"/>
    <property type="match status" value="1"/>
</dbReference>
<dbReference type="OrthoDB" id="74158at2759"/>
<feature type="transmembrane region" description="Helical" evidence="1">
    <location>
        <begin position="407"/>
        <end position="428"/>
    </location>
</feature>
<dbReference type="VEuPathDB" id="FungiDB:SDRG_14396"/>
<feature type="transmembrane region" description="Helical" evidence="1">
    <location>
        <begin position="120"/>
        <end position="140"/>
    </location>
</feature>
<keyword evidence="1" id="KW-0812">Transmembrane</keyword>
<feature type="transmembrane region" description="Helical" evidence="1">
    <location>
        <begin position="380"/>
        <end position="401"/>
    </location>
</feature>
<dbReference type="GeneID" id="19955123"/>